<proteinExistence type="predicted"/>
<evidence type="ECO:0000256" key="1">
    <source>
        <dbReference type="SAM" id="MobiDB-lite"/>
    </source>
</evidence>
<dbReference type="Proteomes" id="UP000184357">
    <property type="component" value="Unassembled WGS sequence"/>
</dbReference>
<organism evidence="3 4">
    <name type="scientific">Halobaculum gomorrense</name>
    <dbReference type="NCBI Taxonomy" id="43928"/>
    <lineage>
        <taxon>Archaea</taxon>
        <taxon>Methanobacteriati</taxon>
        <taxon>Methanobacteriota</taxon>
        <taxon>Stenosarchaea group</taxon>
        <taxon>Halobacteria</taxon>
        <taxon>Halobacteriales</taxon>
        <taxon>Haloferacaceae</taxon>
        <taxon>Halobaculum</taxon>
    </lineage>
</organism>
<sequence>MQTLQERSGSGLATIPHDFLERDDVIDDGEFPDEQNLVVDRLDRRVYLVRLTDDGSIPDVEEAEAIQRIAAQHLLQGGALGHESTAESEEEPAARRLM</sequence>
<evidence type="ECO:0000259" key="2">
    <source>
        <dbReference type="Pfam" id="PF26227"/>
    </source>
</evidence>
<feature type="region of interest" description="Disordered" evidence="1">
    <location>
        <begin position="79"/>
        <end position="98"/>
    </location>
</feature>
<dbReference type="AlphaFoldDB" id="A0A1M5UUB8"/>
<dbReference type="EMBL" id="FQWV01000012">
    <property type="protein sequence ID" value="SHH66428.1"/>
    <property type="molecule type" value="Genomic_DNA"/>
</dbReference>
<evidence type="ECO:0000313" key="3">
    <source>
        <dbReference type="EMBL" id="SHH66428.1"/>
    </source>
</evidence>
<keyword evidence="4" id="KW-1185">Reference proteome</keyword>
<evidence type="ECO:0000313" key="4">
    <source>
        <dbReference type="Proteomes" id="UP000184357"/>
    </source>
</evidence>
<feature type="domain" description="DUF8053" evidence="2">
    <location>
        <begin position="1"/>
        <end position="54"/>
    </location>
</feature>
<accession>A0A1M5UUB8</accession>
<protein>
    <recommendedName>
        <fullName evidence="2">DUF8053 domain-containing protein</fullName>
    </recommendedName>
</protein>
<reference evidence="3 4" key="1">
    <citation type="submission" date="2016-11" db="EMBL/GenBank/DDBJ databases">
        <authorList>
            <person name="Jaros S."/>
            <person name="Januszkiewicz K."/>
            <person name="Wedrychowicz H."/>
        </authorList>
    </citation>
    <scope>NUCLEOTIDE SEQUENCE [LARGE SCALE GENOMIC DNA]</scope>
    <source>
        <strain evidence="3 4">DSM 9297</strain>
    </source>
</reference>
<name>A0A1M5UUB8_9EURY</name>
<dbReference type="InterPro" id="IPR058366">
    <property type="entry name" value="DUF8053"/>
</dbReference>
<dbReference type="Pfam" id="PF26227">
    <property type="entry name" value="DUF8053"/>
    <property type="match status" value="1"/>
</dbReference>
<gene>
    <name evidence="3" type="ORF">SAMN05443636_3138</name>
</gene>
<dbReference type="OrthoDB" id="268463at2157"/>
<dbReference type="RefSeq" id="WP_073311289.1">
    <property type="nucleotide sequence ID" value="NZ_FQWV01000012.1"/>
</dbReference>